<evidence type="ECO:0000313" key="4">
    <source>
        <dbReference type="EMBL" id="OCK74094.1"/>
    </source>
</evidence>
<dbReference type="Gene3D" id="1.10.10.60">
    <property type="entry name" value="Homeodomain-like"/>
    <property type="match status" value="2"/>
</dbReference>
<reference evidence="4 5" key="1">
    <citation type="journal article" date="2016" name="Nat. Commun.">
        <title>Ectomycorrhizal ecology is imprinted in the genome of the dominant symbiotic fungus Cenococcum geophilum.</title>
        <authorList>
            <consortium name="DOE Joint Genome Institute"/>
            <person name="Peter M."/>
            <person name="Kohler A."/>
            <person name="Ohm R.A."/>
            <person name="Kuo A."/>
            <person name="Krutzmann J."/>
            <person name="Morin E."/>
            <person name="Arend M."/>
            <person name="Barry K.W."/>
            <person name="Binder M."/>
            <person name="Choi C."/>
            <person name="Clum A."/>
            <person name="Copeland A."/>
            <person name="Grisel N."/>
            <person name="Haridas S."/>
            <person name="Kipfer T."/>
            <person name="LaButti K."/>
            <person name="Lindquist E."/>
            <person name="Lipzen A."/>
            <person name="Maire R."/>
            <person name="Meier B."/>
            <person name="Mihaltcheva S."/>
            <person name="Molinier V."/>
            <person name="Murat C."/>
            <person name="Poggeler S."/>
            <person name="Quandt C.A."/>
            <person name="Sperisen C."/>
            <person name="Tritt A."/>
            <person name="Tisserant E."/>
            <person name="Crous P.W."/>
            <person name="Henrissat B."/>
            <person name="Nehls U."/>
            <person name="Egli S."/>
            <person name="Spatafora J.W."/>
            <person name="Grigoriev I.V."/>
            <person name="Martin F.M."/>
        </authorList>
    </citation>
    <scope>NUCLEOTIDE SEQUENCE [LARGE SCALE GENOMIC DNA]</scope>
    <source>
        <strain evidence="4 5">CBS 459.81</strain>
    </source>
</reference>
<evidence type="ECO:0000259" key="3">
    <source>
        <dbReference type="PROSITE" id="PS50090"/>
    </source>
</evidence>
<dbReference type="Proteomes" id="UP000250266">
    <property type="component" value="Unassembled WGS sequence"/>
</dbReference>
<feature type="compositionally biased region" description="Basic and acidic residues" evidence="2">
    <location>
        <begin position="413"/>
        <end position="442"/>
    </location>
</feature>
<evidence type="ECO:0000313" key="5">
    <source>
        <dbReference type="Proteomes" id="UP000250266"/>
    </source>
</evidence>
<proteinExistence type="predicted"/>
<dbReference type="EMBL" id="KV745562">
    <property type="protein sequence ID" value="OCK74094.1"/>
    <property type="molecule type" value="Genomic_DNA"/>
</dbReference>
<feature type="compositionally biased region" description="Basic and acidic residues" evidence="2">
    <location>
        <begin position="45"/>
        <end position="59"/>
    </location>
</feature>
<dbReference type="InterPro" id="IPR052450">
    <property type="entry name" value="TRBD-Containing_Protein"/>
</dbReference>
<feature type="compositionally biased region" description="Basic residues" evidence="2">
    <location>
        <begin position="379"/>
        <end position="391"/>
    </location>
</feature>
<feature type="compositionally biased region" description="Basic and acidic residues" evidence="2">
    <location>
        <begin position="450"/>
        <end position="467"/>
    </location>
</feature>
<sequence>MEPRIASLLGDNFLLDRTAIDQSSLPPPSVAPRRPLPVEPSHVSSTEEPRASKAPRGHEYSVNGFYTSGLGSVGGGIGAGARKQKSAVPLAEVLNNDVAETSGVFSGSLNEILADGAPRKRRRVDGGQENGGGSGRTASGGAVGRGELLTLPKPHPPARKGRRPRIPPLLQGLHQPPPNAGLFPPITEDGFQKGLGMVERAVVSSSPKVGSLVNDREGGKTSEDWGRGEEDGKKRREDVEKRQEDVEERREDVEKRREDVERREECDGNATNKMKTKAKRNKWTEQETKDLLMGVARFGIGSWKKILGCDDFRFSGRSTVDLKDRFRTCCPDEYKKFRASDQSIVAATKPPQRSKDATSKTQVGIAGSYSSQTQSPHSRTARKSRGGTHRKGPAELAEMGIDGPFFKNKRRERREFTDRDDNALLRGFDRHGPTWHAIRSDPELGFSSRHPTDLRDRFRTRFPEKYAKAGYKVKSKEAKKRSDEGDDSQFHAKGNNPSDHATGSNKRTSGELHSSTARPNASNPSSSDPKSKQQNLLKPLLTAFPFDDFPDLASDDDASYSPITLSRNIFQWADAHPPQANTAAPVNNSAAPADITSHLNFNMLANMDQYHINPLATLKLPSTSTTSYPQTTTAATSMVSSATMAPIHAISSKPSHNAIGYPPSLPILTFPSVPASGSRGSGLNLPPPADLLSGLELDGRGDGQSGAFLWEEGIGMGGVSAGASGSTTGTAIGSIKGLFESEGLGERSLLNSSV</sequence>
<dbReference type="InterPro" id="IPR009057">
    <property type="entry name" value="Homeodomain-like_sf"/>
</dbReference>
<evidence type="ECO:0000256" key="1">
    <source>
        <dbReference type="ARBA" id="ARBA00023242"/>
    </source>
</evidence>
<feature type="region of interest" description="Disordered" evidence="2">
    <location>
        <begin position="20"/>
        <end position="59"/>
    </location>
</feature>
<name>A0A8E2DYQ3_9PEZI</name>
<feature type="domain" description="Myb-like" evidence="3">
    <location>
        <begin position="275"/>
        <end position="328"/>
    </location>
</feature>
<protein>
    <recommendedName>
        <fullName evidence="3">Myb-like domain-containing protein</fullName>
    </recommendedName>
</protein>
<dbReference type="SMART" id="SM00717">
    <property type="entry name" value="SANT"/>
    <property type="match status" value="2"/>
</dbReference>
<dbReference type="CDD" id="cd11660">
    <property type="entry name" value="SANT_TRF"/>
    <property type="match status" value="1"/>
</dbReference>
<dbReference type="OrthoDB" id="608866at2759"/>
<keyword evidence="1" id="KW-0539">Nucleus</keyword>
<dbReference type="SUPFAM" id="SSF46689">
    <property type="entry name" value="Homeodomain-like"/>
    <property type="match status" value="2"/>
</dbReference>
<feature type="region of interest" description="Disordered" evidence="2">
    <location>
        <begin position="203"/>
        <end position="281"/>
    </location>
</feature>
<feature type="region of interest" description="Disordered" evidence="2">
    <location>
        <begin position="344"/>
        <end position="533"/>
    </location>
</feature>
<keyword evidence="5" id="KW-1185">Reference proteome</keyword>
<dbReference type="InterPro" id="IPR001005">
    <property type="entry name" value="SANT/Myb"/>
</dbReference>
<gene>
    <name evidence="4" type="ORF">K432DRAFT_211794</name>
</gene>
<feature type="compositionally biased region" description="Polar residues" evidence="2">
    <location>
        <begin position="368"/>
        <end position="378"/>
    </location>
</feature>
<feature type="compositionally biased region" description="Pro residues" evidence="2">
    <location>
        <begin position="25"/>
        <end position="38"/>
    </location>
</feature>
<feature type="compositionally biased region" description="Polar residues" evidence="2">
    <location>
        <begin position="495"/>
        <end position="533"/>
    </location>
</feature>
<feature type="compositionally biased region" description="Basic residues" evidence="2">
    <location>
        <begin position="156"/>
        <end position="165"/>
    </location>
</feature>
<feature type="compositionally biased region" description="Basic and acidic residues" evidence="2">
    <location>
        <begin position="474"/>
        <end position="483"/>
    </location>
</feature>
<dbReference type="AlphaFoldDB" id="A0A8E2DYQ3"/>
<organism evidence="4 5">
    <name type="scientific">Lepidopterella palustris CBS 459.81</name>
    <dbReference type="NCBI Taxonomy" id="1314670"/>
    <lineage>
        <taxon>Eukaryota</taxon>
        <taxon>Fungi</taxon>
        <taxon>Dikarya</taxon>
        <taxon>Ascomycota</taxon>
        <taxon>Pezizomycotina</taxon>
        <taxon>Dothideomycetes</taxon>
        <taxon>Pleosporomycetidae</taxon>
        <taxon>Mytilinidiales</taxon>
        <taxon>Argynnaceae</taxon>
        <taxon>Lepidopterella</taxon>
    </lineage>
</organism>
<dbReference type="PANTHER" id="PTHR46734">
    <property type="entry name" value="TELOMERIC REPEAT-BINDING FACTOR 1 TERF1"/>
    <property type="match status" value="1"/>
</dbReference>
<dbReference type="PROSITE" id="PS50090">
    <property type="entry name" value="MYB_LIKE"/>
    <property type="match status" value="1"/>
</dbReference>
<feature type="compositionally biased region" description="Basic and acidic residues" evidence="2">
    <location>
        <begin position="214"/>
        <end position="266"/>
    </location>
</feature>
<feature type="region of interest" description="Disordered" evidence="2">
    <location>
        <begin position="116"/>
        <end position="188"/>
    </location>
</feature>
<accession>A0A8E2DYQ3</accession>
<dbReference type="Pfam" id="PF00249">
    <property type="entry name" value="Myb_DNA-binding"/>
    <property type="match status" value="1"/>
</dbReference>
<evidence type="ECO:0000256" key="2">
    <source>
        <dbReference type="SAM" id="MobiDB-lite"/>
    </source>
</evidence>
<dbReference type="PANTHER" id="PTHR46734:SF1">
    <property type="entry name" value="TELOMERIC REPEAT-BINDING FACTOR 1"/>
    <property type="match status" value="1"/>
</dbReference>